<dbReference type="Proteomes" id="UP000539710">
    <property type="component" value="Unassembled WGS sequence"/>
</dbReference>
<protein>
    <recommendedName>
        <fullName evidence="5">ATP-grasp domain-containing protein</fullName>
    </recommendedName>
</protein>
<evidence type="ECO:0000313" key="2">
    <source>
        <dbReference type="EMBL" id="QMS98880.1"/>
    </source>
</evidence>
<evidence type="ECO:0000313" key="4">
    <source>
        <dbReference type="Proteomes" id="UP000539710"/>
    </source>
</evidence>
<dbReference type="SUPFAM" id="SSF56059">
    <property type="entry name" value="Glutathione synthetase ATP-binding domain-like"/>
    <property type="match status" value="1"/>
</dbReference>
<dbReference type="EMBL" id="JACEUX010000001">
    <property type="protein sequence ID" value="MBA5245714.1"/>
    <property type="molecule type" value="Genomic_DNA"/>
</dbReference>
<dbReference type="Proteomes" id="UP000515349">
    <property type="component" value="Chromosome"/>
</dbReference>
<dbReference type="EMBL" id="CP059472">
    <property type="protein sequence ID" value="QMS98880.1"/>
    <property type="molecule type" value="Genomic_DNA"/>
</dbReference>
<proteinExistence type="predicted"/>
<evidence type="ECO:0008006" key="5">
    <source>
        <dbReference type="Google" id="ProtNLM"/>
    </source>
</evidence>
<keyword evidence="4" id="KW-1185">Reference proteome</keyword>
<dbReference type="AlphaFoldDB" id="A0A7D7LQ90"/>
<gene>
    <name evidence="2" type="ORF">H1R16_02395</name>
    <name evidence="1" type="ORF">H2507_00875</name>
</gene>
<dbReference type="RefSeq" id="WP_181885836.1">
    <property type="nucleotide sequence ID" value="NZ_CP059472.1"/>
</dbReference>
<dbReference type="KEGG" id="cbau:H1R16_02395"/>
<accession>A0A7D7LQ90</accession>
<name>A0A7D7LQ90_9FLAO</name>
<evidence type="ECO:0000313" key="1">
    <source>
        <dbReference type="EMBL" id="MBA5245714.1"/>
    </source>
</evidence>
<reference evidence="1" key="3">
    <citation type="submission" date="2020-07" db="EMBL/GenBank/DDBJ databases">
        <authorList>
            <person name="Yang C."/>
        </authorList>
    </citation>
    <scope>NUCLEOTIDE SEQUENCE</scope>
    <source>
        <strain evidence="1">Cx-624</strain>
    </source>
</reference>
<reference evidence="4" key="2">
    <citation type="submission" date="2020-07" db="EMBL/GenBank/DDBJ databases">
        <title>Flavobacterium sp. xlx-214.</title>
        <authorList>
            <person name="Yang C."/>
        </authorList>
    </citation>
    <scope>NUCLEOTIDE SEQUENCE [LARGE SCALE GENOMIC DNA]</scope>
    <source>
        <strain evidence="4">CX-624</strain>
    </source>
</reference>
<sequence length="352" mass="40852">MQLNNLLYKISHWESWDWRIKYIPIVPVWAWNCLRAGSFWFFTPSNPKLAFGGFEGVTKMSIYDHLPPGSYPKTRLVGAGQAFASVERLVAECYTYPFVVKPNVGRMGFMFRIIRRPEDLQAYHELMPFDYIIQDLIEFPLEVSVFYYRLPEEKKGTITGFIRKEFLEITGDGHSTVDELMAASPRVCFRLDEMRAKHADKLDMVLQKGETFCLSYALNLSRGCSLISLENEKDERLLNVFDELSSYSDTLYYGRYDIKCASIEDLKSGKNFSIIEYNGCGAEPHHVYGNGNTFAQACLILARHWNILYRVARSNYRRGAKYDGFKEGWNTMTGCRRHFARLRRLDSHFPDS</sequence>
<organism evidence="2 3">
    <name type="scientific">Marnyiella aurantia</name>
    <dbReference type="NCBI Taxonomy" id="2758037"/>
    <lineage>
        <taxon>Bacteria</taxon>
        <taxon>Pseudomonadati</taxon>
        <taxon>Bacteroidota</taxon>
        <taxon>Flavobacteriia</taxon>
        <taxon>Flavobacteriales</taxon>
        <taxon>Weeksellaceae</taxon>
        <taxon>Marnyiella</taxon>
    </lineage>
</organism>
<evidence type="ECO:0000313" key="3">
    <source>
        <dbReference type="Proteomes" id="UP000515349"/>
    </source>
</evidence>
<reference evidence="2 3" key="1">
    <citation type="submission" date="2020-07" db="EMBL/GenBank/DDBJ databases">
        <title>Chryseobacterium sp.cx-624.</title>
        <authorList>
            <person name="Yang C."/>
        </authorList>
    </citation>
    <scope>NUCLEOTIDE SEQUENCE [LARGE SCALE GENOMIC DNA]</scope>
    <source>
        <strain evidence="2">Cx-624</strain>
        <strain evidence="3">cx-624</strain>
    </source>
</reference>